<dbReference type="InterPro" id="IPR009100">
    <property type="entry name" value="AcylCoA_DH/oxidase_NM_dom_sf"/>
</dbReference>
<gene>
    <name evidence="2" type="primary">acdA</name>
</gene>
<evidence type="ECO:0000259" key="1">
    <source>
        <dbReference type="Pfam" id="PF02771"/>
    </source>
</evidence>
<dbReference type="InterPro" id="IPR037069">
    <property type="entry name" value="AcylCoA_DH/ox_N_sf"/>
</dbReference>
<sequence length="60" mass="6949">MFFTEQHELIRKLARDFAEQEIEPIADEVDKTAEFPKEIVKKMAQNGFFGIKMPKEYGGA</sequence>
<feature type="non-terminal residue" evidence="2">
    <location>
        <position position="60"/>
    </location>
</feature>
<dbReference type="Gene3D" id="1.10.540.10">
    <property type="entry name" value="Acyl-CoA dehydrogenase/oxidase, N-terminal domain"/>
    <property type="match status" value="1"/>
</dbReference>
<dbReference type="GO" id="GO:0050660">
    <property type="term" value="F:flavin adenine dinucleotide binding"/>
    <property type="evidence" value="ECO:0007669"/>
    <property type="project" value="InterPro"/>
</dbReference>
<proteinExistence type="predicted"/>
<dbReference type="Pfam" id="PF02771">
    <property type="entry name" value="Acyl-CoA_dh_N"/>
    <property type="match status" value="1"/>
</dbReference>
<evidence type="ECO:0000313" key="2">
    <source>
        <dbReference type="EMBL" id="AAL18812.1"/>
    </source>
</evidence>
<protein>
    <submittedName>
        <fullName evidence="2">Acyl-CoA dehydrogenase</fullName>
        <ecNumber evidence="2">1.3.99.3</ecNumber>
    </submittedName>
</protein>
<dbReference type="AlphaFoldDB" id="Q93AL7"/>
<organism evidence="2">
    <name type="scientific">Clostridium sporogenes</name>
    <dbReference type="NCBI Taxonomy" id="1509"/>
    <lineage>
        <taxon>Bacteria</taxon>
        <taxon>Bacillati</taxon>
        <taxon>Bacillota</taxon>
        <taxon>Clostridia</taxon>
        <taxon>Eubacteriales</taxon>
        <taxon>Clostridiaceae</taxon>
        <taxon>Clostridium</taxon>
    </lineage>
</organism>
<keyword evidence="2" id="KW-0560">Oxidoreductase</keyword>
<dbReference type="EMBL" id="AF420489">
    <property type="protein sequence ID" value="AAL18812.1"/>
    <property type="molecule type" value="Genomic_DNA"/>
</dbReference>
<dbReference type="EC" id="1.3.99.3" evidence="2"/>
<reference evidence="2" key="1">
    <citation type="submission" date="2001-09" db="EMBL/GenBank/DDBJ databases">
        <title>Molecular characterization of (R)-phenyllactate dehydratase and its activating component A from Clostridium sporogenes.</title>
        <authorList>
            <person name="Dickert S."/>
            <person name="Pierik A.J."/>
            <person name="Buckel W."/>
        </authorList>
    </citation>
    <scope>NUCLEOTIDE SEQUENCE</scope>
    <source>
        <strain evidence="2">ATCC 3584</strain>
    </source>
</reference>
<dbReference type="PANTHER" id="PTHR43884">
    <property type="entry name" value="ACYL-COA DEHYDROGENASE"/>
    <property type="match status" value="1"/>
</dbReference>
<dbReference type="SUPFAM" id="SSF56645">
    <property type="entry name" value="Acyl-CoA dehydrogenase NM domain-like"/>
    <property type="match status" value="1"/>
</dbReference>
<name>Q93AL7_CLOSG</name>
<dbReference type="GO" id="GO:0003995">
    <property type="term" value="F:acyl-CoA dehydrogenase activity"/>
    <property type="evidence" value="ECO:0007669"/>
    <property type="project" value="TreeGrafter"/>
</dbReference>
<feature type="domain" description="Acyl-CoA dehydrogenase/oxidase N-terminal" evidence="1">
    <location>
        <begin position="4"/>
        <end position="60"/>
    </location>
</feature>
<accession>Q93AL7</accession>
<dbReference type="InterPro" id="IPR013786">
    <property type="entry name" value="AcylCoA_DH/ox_N"/>
</dbReference>
<dbReference type="PANTHER" id="PTHR43884:SF12">
    <property type="entry name" value="ISOVALERYL-COA DEHYDROGENASE, MITOCHONDRIAL-RELATED"/>
    <property type="match status" value="1"/>
</dbReference>